<name>A0A9P5Z8K7_9AGAR</name>
<accession>A0A9P5Z8K7</accession>
<protein>
    <recommendedName>
        <fullName evidence="3">F-box domain-containing protein</fullName>
    </recommendedName>
</protein>
<gene>
    <name evidence="1" type="ORF">BDN70DRAFT_873481</name>
</gene>
<dbReference type="EMBL" id="MU155151">
    <property type="protein sequence ID" value="KAF9483642.1"/>
    <property type="molecule type" value="Genomic_DNA"/>
</dbReference>
<proteinExistence type="predicted"/>
<organism evidence="1 2">
    <name type="scientific">Pholiota conissans</name>
    <dbReference type="NCBI Taxonomy" id="109636"/>
    <lineage>
        <taxon>Eukaryota</taxon>
        <taxon>Fungi</taxon>
        <taxon>Dikarya</taxon>
        <taxon>Basidiomycota</taxon>
        <taxon>Agaricomycotina</taxon>
        <taxon>Agaricomycetes</taxon>
        <taxon>Agaricomycetidae</taxon>
        <taxon>Agaricales</taxon>
        <taxon>Agaricineae</taxon>
        <taxon>Strophariaceae</taxon>
        <taxon>Pholiota</taxon>
    </lineage>
</organism>
<keyword evidence="2" id="KW-1185">Reference proteome</keyword>
<dbReference type="InterPro" id="IPR032675">
    <property type="entry name" value="LRR_dom_sf"/>
</dbReference>
<sequence length="444" mass="50701">MTFFVGYNFLTEGVQVPSLPSHFLKITPEKANRIAHIDAEVMRVDDDILKILNRRASLNRMRNSFVPAVNIPPEVLATIFEFACCSNDVEPDIFDKGEWPSDVRPEEEAKLLQESYTDICAETRLVVGSVCSVWRSVALEILHLWSNITLPVDDDDAANQAEKLQYMLSKSGQLPLTVRLVELLVEPYNNREDEELPGGISSVVIDTLETQAHRLYALNTILPVTWEPALNRMANCMARLVRITLHEPYDSDPMYPVECFASAPQLREVTLIRYDISRVVLPWGQLERLEGKCSGLSKCLDILHRCQRLRHCSIILDDYNPDVKALVPLTLTKLESFRLSISCYPADFTALFDAITLPMLHSFEISCYKMTSLLKFFVRSACALETLCMDDSMEEDDLIACLQVLPGLRKLKWKLHRRGRCRTPSQRVLDFAETHNISFQRTWC</sequence>
<comment type="caution">
    <text evidence="1">The sequence shown here is derived from an EMBL/GenBank/DDBJ whole genome shotgun (WGS) entry which is preliminary data.</text>
</comment>
<dbReference type="Gene3D" id="3.80.10.10">
    <property type="entry name" value="Ribonuclease Inhibitor"/>
    <property type="match status" value="1"/>
</dbReference>
<dbReference type="AlphaFoldDB" id="A0A9P5Z8K7"/>
<reference evidence="1" key="1">
    <citation type="submission" date="2020-11" db="EMBL/GenBank/DDBJ databases">
        <authorList>
            <consortium name="DOE Joint Genome Institute"/>
            <person name="Ahrendt S."/>
            <person name="Riley R."/>
            <person name="Andreopoulos W."/>
            <person name="Labutti K."/>
            <person name="Pangilinan J."/>
            <person name="Ruiz-Duenas F.J."/>
            <person name="Barrasa J.M."/>
            <person name="Sanchez-Garcia M."/>
            <person name="Camarero S."/>
            <person name="Miyauchi S."/>
            <person name="Serrano A."/>
            <person name="Linde D."/>
            <person name="Babiker R."/>
            <person name="Drula E."/>
            <person name="Ayuso-Fernandez I."/>
            <person name="Pacheco R."/>
            <person name="Padilla G."/>
            <person name="Ferreira P."/>
            <person name="Barriuso J."/>
            <person name="Kellner H."/>
            <person name="Castanera R."/>
            <person name="Alfaro M."/>
            <person name="Ramirez L."/>
            <person name="Pisabarro A.G."/>
            <person name="Kuo A."/>
            <person name="Tritt A."/>
            <person name="Lipzen A."/>
            <person name="He G."/>
            <person name="Yan M."/>
            <person name="Ng V."/>
            <person name="Cullen D."/>
            <person name="Martin F."/>
            <person name="Rosso M.-N."/>
            <person name="Henrissat B."/>
            <person name="Hibbett D."/>
            <person name="Martinez A.T."/>
            <person name="Grigoriev I.V."/>
        </authorList>
    </citation>
    <scope>NUCLEOTIDE SEQUENCE</scope>
    <source>
        <strain evidence="1">CIRM-BRFM 674</strain>
    </source>
</reference>
<evidence type="ECO:0000313" key="1">
    <source>
        <dbReference type="EMBL" id="KAF9483642.1"/>
    </source>
</evidence>
<evidence type="ECO:0000313" key="2">
    <source>
        <dbReference type="Proteomes" id="UP000807469"/>
    </source>
</evidence>
<dbReference type="Proteomes" id="UP000807469">
    <property type="component" value="Unassembled WGS sequence"/>
</dbReference>
<dbReference type="OrthoDB" id="2269034at2759"/>
<evidence type="ECO:0008006" key="3">
    <source>
        <dbReference type="Google" id="ProtNLM"/>
    </source>
</evidence>